<dbReference type="EMBL" id="CP012333">
    <property type="protein sequence ID" value="AKV01785.1"/>
    <property type="molecule type" value="Genomic_DNA"/>
</dbReference>
<proteinExistence type="predicted"/>
<feature type="region of interest" description="Disordered" evidence="1">
    <location>
        <begin position="38"/>
        <end position="65"/>
    </location>
</feature>
<keyword evidence="4" id="KW-1185">Reference proteome</keyword>
<evidence type="ECO:0000256" key="1">
    <source>
        <dbReference type="SAM" id="MobiDB-lite"/>
    </source>
</evidence>
<keyword evidence="2" id="KW-0812">Transmembrane</keyword>
<evidence type="ECO:0000256" key="2">
    <source>
        <dbReference type="SAM" id="Phobius"/>
    </source>
</evidence>
<keyword evidence="2" id="KW-0472">Membrane</keyword>
<dbReference type="Proteomes" id="UP000064967">
    <property type="component" value="Chromosome"/>
</dbReference>
<dbReference type="AlphaFoldDB" id="A0A0K1Q8R3"/>
<reference evidence="3 4" key="1">
    <citation type="submission" date="2015-08" db="EMBL/GenBank/DDBJ databases">
        <authorList>
            <person name="Babu N.S."/>
            <person name="Beckwith C.J."/>
            <person name="Beseler K.G."/>
            <person name="Brison A."/>
            <person name="Carone J.V."/>
            <person name="Caskin T.P."/>
            <person name="Diamond M."/>
            <person name="Durham M.E."/>
            <person name="Foxe J.M."/>
            <person name="Go M."/>
            <person name="Henderson B.A."/>
            <person name="Jones I.B."/>
            <person name="McGettigan J.A."/>
            <person name="Micheletti S.J."/>
            <person name="Nasrallah M.E."/>
            <person name="Ortiz D."/>
            <person name="Piller C.R."/>
            <person name="Privatt S.R."/>
            <person name="Schneider S.L."/>
            <person name="Sharp S."/>
            <person name="Smith T.C."/>
            <person name="Stanton J.D."/>
            <person name="Ullery H.E."/>
            <person name="Wilson R.J."/>
            <person name="Serrano M.G."/>
            <person name="Buck G."/>
            <person name="Lee V."/>
            <person name="Wang Y."/>
            <person name="Carvalho R."/>
            <person name="Voegtly L."/>
            <person name="Shi R."/>
            <person name="Duckworth R."/>
            <person name="Johnson A."/>
            <person name="Loviza R."/>
            <person name="Walstead R."/>
            <person name="Shah Z."/>
            <person name="Kiflezghi M."/>
            <person name="Wade K."/>
            <person name="Ball S.L."/>
            <person name="Bradley K.W."/>
            <person name="Asai D.J."/>
            <person name="Bowman C.A."/>
            <person name="Russell D.A."/>
            <person name="Pope W.H."/>
            <person name="Jacobs-Sera D."/>
            <person name="Hendrix R.W."/>
            <person name="Hatfull G.F."/>
        </authorList>
    </citation>
    <scope>NUCLEOTIDE SEQUENCE [LARGE SCALE GENOMIC DNA]</scope>
    <source>
        <strain evidence="3 4">DSM 27648</strain>
    </source>
</reference>
<keyword evidence="2" id="KW-1133">Transmembrane helix</keyword>
<feature type="transmembrane region" description="Helical" evidence="2">
    <location>
        <begin position="12"/>
        <end position="34"/>
    </location>
</feature>
<gene>
    <name evidence="3" type="ORF">AKJ09_08448</name>
</gene>
<name>A0A0K1Q8R3_9BACT</name>
<evidence type="ECO:0000313" key="3">
    <source>
        <dbReference type="EMBL" id="AKV01785.1"/>
    </source>
</evidence>
<accession>A0A0K1Q8R3</accession>
<organism evidence="3 4">
    <name type="scientific">Labilithrix luteola</name>
    <dbReference type="NCBI Taxonomy" id="1391654"/>
    <lineage>
        <taxon>Bacteria</taxon>
        <taxon>Pseudomonadati</taxon>
        <taxon>Myxococcota</taxon>
        <taxon>Polyangia</taxon>
        <taxon>Polyangiales</taxon>
        <taxon>Labilitrichaceae</taxon>
        <taxon>Labilithrix</taxon>
    </lineage>
</organism>
<feature type="region of interest" description="Disordered" evidence="1">
    <location>
        <begin position="340"/>
        <end position="363"/>
    </location>
</feature>
<dbReference type="KEGG" id="llu:AKJ09_08448"/>
<sequence>MRAGEENHPMKLVRALSVFGFGLVGLVGVTATAFSAGGCSSSDSSTGGGGSTGQPPSKPEGAAVANPADTRTFAVSQLFLGDTDRNGTTDPSAWKKFGYNIDGLTTAKTSTDVCTRQGGATADKQEDGDDGRDDGFHTVMTFINGIVPKASSTISKSIADDGAFTIIFDLKGLNDDAHQTATGLSGNLLIGADLAKKPDFGPSLDWPYHADPTVAISDAYINNGTFVNGTGGSTVKLSIAVQGQNLTLNINHAIITFDHSSPDELTNGTIAGVLATEELVTGITNIASSLTDQLCSGSMLETVLQTIRQASDILQDGSNHAGIPCDGIAIGLGFNAHRIGPPKTVAPPSTSTPQDKCKADGGT</sequence>
<protein>
    <submittedName>
        <fullName evidence="3">Uncharacterized protein</fullName>
    </submittedName>
</protein>
<evidence type="ECO:0000313" key="4">
    <source>
        <dbReference type="Proteomes" id="UP000064967"/>
    </source>
</evidence>